<dbReference type="InterPro" id="IPR028082">
    <property type="entry name" value="Peripla_BP_I"/>
</dbReference>
<evidence type="ECO:0000256" key="3">
    <source>
        <dbReference type="ARBA" id="ARBA00022729"/>
    </source>
</evidence>
<dbReference type="NCBIfam" id="TIGR03669">
    <property type="entry name" value="urea_ABC_arch"/>
    <property type="match status" value="1"/>
</dbReference>
<keyword evidence="4" id="KW-0029">Amino-acid transport</keyword>
<proteinExistence type="inferred from homology"/>
<name>A0A916TXE9_9HYPH</name>
<keyword evidence="2" id="KW-0813">Transport</keyword>
<evidence type="ECO:0000256" key="5">
    <source>
        <dbReference type="SAM" id="SignalP"/>
    </source>
</evidence>
<evidence type="ECO:0000256" key="4">
    <source>
        <dbReference type="ARBA" id="ARBA00022970"/>
    </source>
</evidence>
<comment type="caution">
    <text evidence="7">The sequence shown here is derived from an EMBL/GenBank/DDBJ whole genome shotgun (WGS) entry which is preliminary data.</text>
</comment>
<evidence type="ECO:0000313" key="8">
    <source>
        <dbReference type="Proteomes" id="UP000637002"/>
    </source>
</evidence>
<dbReference type="PRINTS" id="PR00337">
    <property type="entry name" value="LEUILEVALBP"/>
</dbReference>
<evidence type="ECO:0000259" key="6">
    <source>
        <dbReference type="Pfam" id="PF13458"/>
    </source>
</evidence>
<feature type="chain" id="PRO_5037884784" evidence="5">
    <location>
        <begin position="30"/>
        <end position="413"/>
    </location>
</feature>
<organism evidence="7 8">
    <name type="scientific">Chelatococcus reniformis</name>
    <dbReference type="NCBI Taxonomy" id="1494448"/>
    <lineage>
        <taxon>Bacteria</taxon>
        <taxon>Pseudomonadati</taxon>
        <taxon>Pseudomonadota</taxon>
        <taxon>Alphaproteobacteria</taxon>
        <taxon>Hyphomicrobiales</taxon>
        <taxon>Chelatococcaceae</taxon>
        <taxon>Chelatococcus</taxon>
    </lineage>
</organism>
<dbReference type="InterPro" id="IPR019968">
    <property type="entry name" value="Urea_ABC_transptr_substrate-bd"/>
</dbReference>
<dbReference type="AlphaFoldDB" id="A0A916TXE9"/>
<protein>
    <submittedName>
        <fullName evidence="7">ABC transporter substrate-binding protein</fullName>
    </submittedName>
</protein>
<reference evidence="7" key="2">
    <citation type="submission" date="2020-09" db="EMBL/GenBank/DDBJ databases">
        <authorList>
            <person name="Sun Q."/>
            <person name="Zhou Y."/>
        </authorList>
    </citation>
    <scope>NUCLEOTIDE SEQUENCE</scope>
    <source>
        <strain evidence="7">CGMCC 1.12919</strain>
    </source>
</reference>
<sequence length="413" mass="45641">MSMLNRIRGPLGALALAAVAAMAPSGAMAADPIKVGLLEDISGDLALIGLPKLHGSELAVEEINKAGGVLGRPLELIHLDPQGDNARYQEFARRLLNRDKVDVLIGGITSASREAVRPIVDRTKTPYFYTNQYEGGVCDANMISVGAVPEQQFSTLIPWMVEKFGKKVYVIAADYNFGQISAEWNRKLMKDLGGEVVGEEFIPLGVSQFAQTIQNVQKAKPDWLLTINVGAAQDSFFEQAAAAKLNLPMGSSIKIMLGFEHKRFAPPALNNMHATANWFEELDTPEADAFKKRWRAKFPNETYINDMGYNAYVALWLYKNLAEQAKSLKLDDLRKVMATGQACVDAPEGKICVDPKSQHMSHRMRLVSVGPKHEITVDKDYGVIQPYWLGEIGCDLTKKNDKEQYTPTSLPKK</sequence>
<comment type="similarity">
    <text evidence="1">Belongs to the leucine-binding protein family.</text>
</comment>
<feature type="signal peptide" evidence="5">
    <location>
        <begin position="1"/>
        <end position="29"/>
    </location>
</feature>
<feature type="domain" description="Leucine-binding protein" evidence="6">
    <location>
        <begin position="32"/>
        <end position="370"/>
    </location>
</feature>
<keyword evidence="3 5" id="KW-0732">Signal</keyword>
<dbReference type="Proteomes" id="UP000637002">
    <property type="component" value="Unassembled WGS sequence"/>
</dbReference>
<dbReference type="PANTHER" id="PTHR47628:SF1">
    <property type="entry name" value="ALIPHATIC AMIDASE EXPRESSION-REGULATING PROTEIN"/>
    <property type="match status" value="1"/>
</dbReference>
<dbReference type="InterPro" id="IPR000709">
    <property type="entry name" value="Leu_Ile_Val-bd"/>
</dbReference>
<dbReference type="SUPFAM" id="SSF53822">
    <property type="entry name" value="Periplasmic binding protein-like I"/>
    <property type="match status" value="1"/>
</dbReference>
<accession>A0A916TXE9</accession>
<keyword evidence="8" id="KW-1185">Reference proteome</keyword>
<gene>
    <name evidence="7" type="ORF">GCM10010994_03960</name>
</gene>
<reference evidence="7" key="1">
    <citation type="journal article" date="2014" name="Int. J. Syst. Evol. Microbiol.">
        <title>Complete genome sequence of Corynebacterium casei LMG S-19264T (=DSM 44701T), isolated from a smear-ripened cheese.</title>
        <authorList>
            <consortium name="US DOE Joint Genome Institute (JGI-PGF)"/>
            <person name="Walter F."/>
            <person name="Albersmeier A."/>
            <person name="Kalinowski J."/>
            <person name="Ruckert C."/>
        </authorList>
    </citation>
    <scope>NUCLEOTIDE SEQUENCE</scope>
    <source>
        <strain evidence="7">CGMCC 1.12919</strain>
    </source>
</reference>
<dbReference type="PANTHER" id="PTHR47628">
    <property type="match status" value="1"/>
</dbReference>
<evidence type="ECO:0000313" key="7">
    <source>
        <dbReference type="EMBL" id="GGC48011.1"/>
    </source>
</evidence>
<dbReference type="Gene3D" id="3.40.50.2300">
    <property type="match status" value="2"/>
</dbReference>
<evidence type="ECO:0000256" key="2">
    <source>
        <dbReference type="ARBA" id="ARBA00022448"/>
    </source>
</evidence>
<dbReference type="GO" id="GO:0006865">
    <property type="term" value="P:amino acid transport"/>
    <property type="evidence" value="ECO:0007669"/>
    <property type="project" value="UniProtKB-KW"/>
</dbReference>
<evidence type="ECO:0000256" key="1">
    <source>
        <dbReference type="ARBA" id="ARBA00010062"/>
    </source>
</evidence>
<dbReference type="EMBL" id="BMGG01000001">
    <property type="protein sequence ID" value="GGC48011.1"/>
    <property type="molecule type" value="Genomic_DNA"/>
</dbReference>
<dbReference type="RefSeq" id="WP_373288177.1">
    <property type="nucleotide sequence ID" value="NZ_BMGG01000001.1"/>
</dbReference>
<dbReference type="Pfam" id="PF13458">
    <property type="entry name" value="Peripla_BP_6"/>
    <property type="match status" value="1"/>
</dbReference>
<dbReference type="InterPro" id="IPR028081">
    <property type="entry name" value="Leu-bd"/>
</dbReference>